<evidence type="ECO:0000313" key="1">
    <source>
        <dbReference type="EMBL" id="OLF54801.1"/>
    </source>
</evidence>
<reference evidence="1 2" key="1">
    <citation type="submission" date="2016-12" db="EMBL/GenBank/DDBJ databases">
        <authorList>
            <person name="Song W.-J."/>
            <person name="Kurnit D.M."/>
        </authorList>
    </citation>
    <scope>NUCLEOTIDE SEQUENCE [LARGE SCALE GENOMIC DNA]</scope>
    <source>
        <strain evidence="1 2">PCL1601</strain>
    </source>
</reference>
<dbReference type="EMBL" id="MSCT01000008">
    <property type="protein sequence ID" value="OLF54801.1"/>
    <property type="molecule type" value="Genomic_DNA"/>
</dbReference>
<proteinExistence type="predicted"/>
<comment type="caution">
    <text evidence="1">The sequence shown here is derived from an EMBL/GenBank/DDBJ whole genome shotgun (WGS) entry which is preliminary data.</text>
</comment>
<gene>
    <name evidence="1" type="ORF">BTN82_07275</name>
</gene>
<name>A0A1Q8ESP1_9PSED</name>
<evidence type="ECO:0000313" key="2">
    <source>
        <dbReference type="Proteomes" id="UP000185578"/>
    </source>
</evidence>
<sequence length="241" mass="26374">MELAPLFNGQRNYIFAGKACALARGETSTDKIKDALSKEGAERAAKETMTPEQLAVLLGGDLQAQATVCAAFLATSVIMPVDVTEFTTPVPAAGDRADPMKQQALQVNNDMLAQVLPAKYAVAGANSEIFALIGSELQRRPGLSLRNYRDITKELFSKLSRKYLARLEQYRPLPTTQFKLIQLNDDHFTFSTSTGGVFDYSRDGLVLRQRGVVMYGEGVLIGNAYPVDVAYFPDTEKLLSP</sequence>
<protein>
    <submittedName>
        <fullName evidence="1">Uncharacterized protein</fullName>
    </submittedName>
</protein>
<organism evidence="1 2">
    <name type="scientific">Pseudomonas chlororaphis</name>
    <dbReference type="NCBI Taxonomy" id="587753"/>
    <lineage>
        <taxon>Bacteria</taxon>
        <taxon>Pseudomonadati</taxon>
        <taxon>Pseudomonadota</taxon>
        <taxon>Gammaproteobacteria</taxon>
        <taxon>Pseudomonadales</taxon>
        <taxon>Pseudomonadaceae</taxon>
        <taxon>Pseudomonas</taxon>
    </lineage>
</organism>
<accession>A0A1Q8ESP1</accession>
<dbReference type="Proteomes" id="UP000185578">
    <property type="component" value="Unassembled WGS sequence"/>
</dbReference>
<dbReference type="AlphaFoldDB" id="A0A1Q8ESP1"/>